<reference evidence="2 3" key="1">
    <citation type="submission" date="2019-07" db="EMBL/GenBank/DDBJ databases">
        <title>Genomic Encyclopedia of Archaeal and Bacterial Type Strains, Phase II (KMG-II): from individual species to whole genera.</title>
        <authorList>
            <person name="Goeker M."/>
        </authorList>
    </citation>
    <scope>NUCLEOTIDE SEQUENCE [LARGE SCALE GENOMIC DNA]</scope>
    <source>
        <strain evidence="2 3">ATCC BAA-1139</strain>
    </source>
</reference>
<evidence type="ECO:0000313" key="3">
    <source>
        <dbReference type="Proteomes" id="UP000319449"/>
    </source>
</evidence>
<sequence length="220" mass="23610">MPDQSTSGISEGSVSGNSPPLTHLTLTVPREQLGEFFIILQQGFTLAARVGSSLRELLCDQLGLSREYVTERITTLFLNGKAIDNLESTIVTDGSTVALSAAMPGLVGATMRRGGYYAAMRGAITYQTGDSNTTSGYGTVRIKLFNLLLSELGPDFLQRGIMLPAPLLNAFLRDRSTQFWETCSEILLNDTPIGTRPAQAGTGLPACGMVSLTVQFKEQP</sequence>
<feature type="region of interest" description="Disordered" evidence="1">
    <location>
        <begin position="1"/>
        <end position="22"/>
    </location>
</feature>
<accession>A0A562VMB8</accession>
<keyword evidence="3" id="KW-1185">Reference proteome</keyword>
<organism evidence="2 3">
    <name type="scientific">Geobacter argillaceus</name>
    <dbReference type="NCBI Taxonomy" id="345631"/>
    <lineage>
        <taxon>Bacteria</taxon>
        <taxon>Pseudomonadati</taxon>
        <taxon>Thermodesulfobacteriota</taxon>
        <taxon>Desulfuromonadia</taxon>
        <taxon>Geobacterales</taxon>
        <taxon>Geobacteraceae</taxon>
        <taxon>Geobacter</taxon>
    </lineage>
</organism>
<comment type="caution">
    <text evidence="2">The sequence shown here is derived from an EMBL/GenBank/DDBJ whole genome shotgun (WGS) entry which is preliminary data.</text>
</comment>
<protein>
    <submittedName>
        <fullName evidence="2">Uncharacterized protein</fullName>
    </submittedName>
</protein>
<dbReference type="OrthoDB" id="5396767at2"/>
<evidence type="ECO:0000313" key="2">
    <source>
        <dbReference type="EMBL" id="TWJ19113.1"/>
    </source>
</evidence>
<evidence type="ECO:0000256" key="1">
    <source>
        <dbReference type="SAM" id="MobiDB-lite"/>
    </source>
</evidence>
<name>A0A562VMB8_9BACT</name>
<dbReference type="Proteomes" id="UP000319449">
    <property type="component" value="Unassembled WGS sequence"/>
</dbReference>
<feature type="compositionally biased region" description="Polar residues" evidence="1">
    <location>
        <begin position="1"/>
        <end position="20"/>
    </location>
</feature>
<dbReference type="RefSeq" id="WP_145022216.1">
    <property type="nucleotide sequence ID" value="NZ_VLLN01000011.1"/>
</dbReference>
<dbReference type="AlphaFoldDB" id="A0A562VMB8"/>
<gene>
    <name evidence="2" type="ORF">JN12_02059</name>
</gene>
<proteinExistence type="predicted"/>
<dbReference type="EMBL" id="VLLN01000011">
    <property type="protein sequence ID" value="TWJ19113.1"/>
    <property type="molecule type" value="Genomic_DNA"/>
</dbReference>